<proteinExistence type="predicted"/>
<keyword evidence="2" id="KW-1185">Reference proteome</keyword>
<keyword evidence="1" id="KW-0489">Methyltransferase</keyword>
<dbReference type="GO" id="GO:0008168">
    <property type="term" value="F:methyltransferase activity"/>
    <property type="evidence" value="ECO:0007669"/>
    <property type="project" value="UniProtKB-KW"/>
</dbReference>
<dbReference type="InterPro" id="IPR029063">
    <property type="entry name" value="SAM-dependent_MTases_sf"/>
</dbReference>
<evidence type="ECO:0000313" key="1">
    <source>
        <dbReference type="EMBL" id="NML75001.1"/>
    </source>
</evidence>
<gene>
    <name evidence="1" type="ORF">HHL25_12785</name>
</gene>
<dbReference type="GO" id="GO:0032259">
    <property type="term" value="P:methylation"/>
    <property type="evidence" value="ECO:0007669"/>
    <property type="project" value="UniProtKB-KW"/>
</dbReference>
<name>A0A7Y0FWM6_9HYPH</name>
<dbReference type="Proteomes" id="UP000541470">
    <property type="component" value="Unassembled WGS sequence"/>
</dbReference>
<sequence length="209" mass="23259">MQGSYLTRSARLAGHFMKRPADLGRYAASATLNPLEAGLPWISWPAIDFLKAFLTRDMSVFEYGSGGSTVFFSRRARDVTAVEHQPEWHSLFARTANPANAVVHLRCVTIERPENAELDRYVEALDRRYDVILVDGLDDVAGAVGVPLRPRCFAHAARHVRSGGVVILDDAWRYDHLVLDQGAALKGRQSFVGPGPGRWGITRTDAYFY</sequence>
<dbReference type="AlphaFoldDB" id="A0A7Y0FWM6"/>
<evidence type="ECO:0000313" key="2">
    <source>
        <dbReference type="Proteomes" id="UP000541470"/>
    </source>
</evidence>
<dbReference type="Gene3D" id="3.40.50.150">
    <property type="entry name" value="Vaccinia Virus protein VP39"/>
    <property type="match status" value="1"/>
</dbReference>
<accession>A0A7Y0FWM6</accession>
<protein>
    <submittedName>
        <fullName evidence="1">Class I SAM-dependent methyltransferase</fullName>
    </submittedName>
</protein>
<organism evidence="1 2">
    <name type="scientific">Rhizobium terricola</name>
    <dbReference type="NCBI Taxonomy" id="2728849"/>
    <lineage>
        <taxon>Bacteria</taxon>
        <taxon>Pseudomonadati</taxon>
        <taxon>Pseudomonadota</taxon>
        <taxon>Alphaproteobacteria</taxon>
        <taxon>Hyphomicrobiales</taxon>
        <taxon>Rhizobiaceae</taxon>
        <taxon>Rhizobium/Agrobacterium group</taxon>
        <taxon>Rhizobium</taxon>
    </lineage>
</organism>
<reference evidence="1 2" key="1">
    <citation type="submission" date="2020-04" db="EMBL/GenBank/DDBJ databases">
        <title>Rhizobium sp. S-51 isolated from soil.</title>
        <authorList>
            <person name="Dahal R.H."/>
        </authorList>
    </citation>
    <scope>NUCLEOTIDE SEQUENCE [LARGE SCALE GENOMIC DNA]</scope>
    <source>
        <strain evidence="1 2">S-51</strain>
    </source>
</reference>
<dbReference type="EMBL" id="JABBGK010000002">
    <property type="protein sequence ID" value="NML75001.1"/>
    <property type="molecule type" value="Genomic_DNA"/>
</dbReference>
<dbReference type="SUPFAM" id="SSF53335">
    <property type="entry name" value="S-adenosyl-L-methionine-dependent methyltransferases"/>
    <property type="match status" value="1"/>
</dbReference>
<dbReference type="RefSeq" id="WP_169591141.1">
    <property type="nucleotide sequence ID" value="NZ_JABBGK010000002.1"/>
</dbReference>
<comment type="caution">
    <text evidence="1">The sequence shown here is derived from an EMBL/GenBank/DDBJ whole genome shotgun (WGS) entry which is preliminary data.</text>
</comment>
<keyword evidence="1" id="KW-0808">Transferase</keyword>
<dbReference type="Pfam" id="PF13578">
    <property type="entry name" value="Methyltransf_24"/>
    <property type="match status" value="1"/>
</dbReference>